<dbReference type="Pfam" id="PF00076">
    <property type="entry name" value="RRM_1"/>
    <property type="match status" value="1"/>
</dbReference>
<dbReference type="EMBL" id="JAFNEN010000441">
    <property type="protein sequence ID" value="KAG8182923.1"/>
    <property type="molecule type" value="Genomic_DNA"/>
</dbReference>
<dbReference type="GO" id="GO:0005689">
    <property type="term" value="C:U12-type spliceosomal complex"/>
    <property type="evidence" value="ECO:0007669"/>
    <property type="project" value="TreeGrafter"/>
</dbReference>
<protein>
    <recommendedName>
        <fullName evidence="3">RRM domain-containing protein</fullName>
    </recommendedName>
</protein>
<dbReference type="InterPro" id="IPR012677">
    <property type="entry name" value="Nucleotide-bd_a/b_plait_sf"/>
</dbReference>
<sequence length="351" mass="40228">MAYFGNKKNPLKYLDNQVDPDSLGAETEAERQMKLILEKQLKTNISISEQFSQHRSFVTPSTYKSLTDLVQGTCTPDKFRELENDQEVNQELQRCGLSQDEIKDYLAHKRGKDCSKRLLNPSVLQERFQRIEDKIQAHENELQKPQDFQSSRKLTRHEMDVEKSLYAGCKGKTKMAALVSTQEPTHSSSSMDDAYSYIKDLSHKILAKSSKKRKTLETAVSEEEVSLVVFDSNIHHVIVPLDKEEISAKRLSVEEIKKLPKFGNYDIGVPSKTLYLKNLHPKTTVQELRSIFAHFEKDSLPCIEYRLCTGRMKGQAFVKFQNAESAAEALKFANGFMLRERPLIIEFGKKT</sequence>
<evidence type="ECO:0000256" key="2">
    <source>
        <dbReference type="PROSITE-ProRule" id="PRU00176"/>
    </source>
</evidence>
<evidence type="ECO:0000256" key="1">
    <source>
        <dbReference type="ARBA" id="ARBA00022884"/>
    </source>
</evidence>
<dbReference type="SUPFAM" id="SSF54928">
    <property type="entry name" value="RNA-binding domain, RBD"/>
    <property type="match status" value="1"/>
</dbReference>
<proteinExistence type="predicted"/>
<dbReference type="InterPro" id="IPR000504">
    <property type="entry name" value="RRM_dom"/>
</dbReference>
<dbReference type="Gene3D" id="3.30.70.330">
    <property type="match status" value="1"/>
</dbReference>
<dbReference type="PROSITE" id="PS50102">
    <property type="entry name" value="RRM"/>
    <property type="match status" value="1"/>
</dbReference>
<dbReference type="Proteomes" id="UP000827092">
    <property type="component" value="Unassembled WGS sequence"/>
</dbReference>
<dbReference type="GO" id="GO:0000398">
    <property type="term" value="P:mRNA splicing, via spliceosome"/>
    <property type="evidence" value="ECO:0007669"/>
    <property type="project" value="TreeGrafter"/>
</dbReference>
<name>A0AAV6UGW0_9ARAC</name>
<dbReference type="InterPro" id="IPR035979">
    <property type="entry name" value="RBD_domain_sf"/>
</dbReference>
<comment type="caution">
    <text evidence="4">The sequence shown here is derived from an EMBL/GenBank/DDBJ whole genome shotgun (WGS) entry which is preliminary data.</text>
</comment>
<dbReference type="AlphaFoldDB" id="A0AAV6UGW0"/>
<organism evidence="4 5">
    <name type="scientific">Oedothorax gibbosus</name>
    <dbReference type="NCBI Taxonomy" id="931172"/>
    <lineage>
        <taxon>Eukaryota</taxon>
        <taxon>Metazoa</taxon>
        <taxon>Ecdysozoa</taxon>
        <taxon>Arthropoda</taxon>
        <taxon>Chelicerata</taxon>
        <taxon>Arachnida</taxon>
        <taxon>Araneae</taxon>
        <taxon>Araneomorphae</taxon>
        <taxon>Entelegynae</taxon>
        <taxon>Araneoidea</taxon>
        <taxon>Linyphiidae</taxon>
        <taxon>Erigoninae</taxon>
        <taxon>Oedothorax</taxon>
    </lineage>
</organism>
<dbReference type="InterPro" id="IPR045164">
    <property type="entry name" value="RBM41/RNPC3"/>
</dbReference>
<dbReference type="PANTHER" id="PTHR16105">
    <property type="entry name" value="RNA-BINDING REGION-CONTAINING PROTEIN 3"/>
    <property type="match status" value="1"/>
</dbReference>
<gene>
    <name evidence="4" type="ORF">JTE90_028745</name>
</gene>
<evidence type="ECO:0000313" key="5">
    <source>
        <dbReference type="Proteomes" id="UP000827092"/>
    </source>
</evidence>
<dbReference type="GO" id="GO:0097157">
    <property type="term" value="F:pre-mRNA intronic binding"/>
    <property type="evidence" value="ECO:0007669"/>
    <property type="project" value="TreeGrafter"/>
</dbReference>
<accession>A0AAV6UGW0</accession>
<keyword evidence="1 2" id="KW-0694">RNA-binding</keyword>
<dbReference type="SMART" id="SM00360">
    <property type="entry name" value="RRM"/>
    <property type="match status" value="1"/>
</dbReference>
<reference evidence="4 5" key="1">
    <citation type="journal article" date="2022" name="Nat. Ecol. Evol.">
        <title>A masculinizing supergene underlies an exaggerated male reproductive morph in a spider.</title>
        <authorList>
            <person name="Hendrickx F."/>
            <person name="De Corte Z."/>
            <person name="Sonet G."/>
            <person name="Van Belleghem S.M."/>
            <person name="Kostlbacher S."/>
            <person name="Vangestel C."/>
        </authorList>
    </citation>
    <scope>NUCLEOTIDE SEQUENCE [LARGE SCALE GENOMIC DNA]</scope>
    <source>
        <strain evidence="4">W744_W776</strain>
    </source>
</reference>
<evidence type="ECO:0000259" key="3">
    <source>
        <dbReference type="PROSITE" id="PS50102"/>
    </source>
</evidence>
<dbReference type="GO" id="GO:0030626">
    <property type="term" value="F:U12 snRNA binding"/>
    <property type="evidence" value="ECO:0007669"/>
    <property type="project" value="TreeGrafter"/>
</dbReference>
<evidence type="ECO:0000313" key="4">
    <source>
        <dbReference type="EMBL" id="KAG8182923.1"/>
    </source>
</evidence>
<keyword evidence="5" id="KW-1185">Reference proteome</keyword>
<dbReference type="PANTHER" id="PTHR16105:SF2">
    <property type="entry name" value="RNA-BINDING PROTEIN 41"/>
    <property type="match status" value="1"/>
</dbReference>
<feature type="domain" description="RRM" evidence="3">
    <location>
        <begin position="272"/>
        <end position="350"/>
    </location>
</feature>